<gene>
    <name evidence="8" type="ORF">PF001_g22653</name>
    <name evidence="7" type="ORF">PF002_g762</name>
    <name evidence="5" type="ORF">PF004_g22254</name>
    <name evidence="6" type="ORF">PF005_g561</name>
    <name evidence="3" type="ORF">PF006_g22707</name>
    <name evidence="4" type="ORF">PF007_g647</name>
    <name evidence="9" type="ORF">PF008_g9797</name>
    <name evidence="2" type="ORF">PF010_g22108</name>
    <name evidence="1" type="ORF">PF011_g347</name>
</gene>
<evidence type="ECO:0000313" key="12">
    <source>
        <dbReference type="Proteomes" id="UP000440367"/>
    </source>
</evidence>
<organism evidence="4 14">
    <name type="scientific">Phytophthora fragariae</name>
    <dbReference type="NCBI Taxonomy" id="53985"/>
    <lineage>
        <taxon>Eukaryota</taxon>
        <taxon>Sar</taxon>
        <taxon>Stramenopiles</taxon>
        <taxon>Oomycota</taxon>
        <taxon>Peronosporomycetes</taxon>
        <taxon>Peronosporales</taxon>
        <taxon>Peronosporaceae</taxon>
        <taxon>Phytophthora</taxon>
    </lineage>
</organism>
<dbReference type="EMBL" id="QXFZ01000013">
    <property type="protein sequence ID" value="KAE9140448.1"/>
    <property type="molecule type" value="Genomic_DNA"/>
</dbReference>
<dbReference type="Proteomes" id="UP000441208">
    <property type="component" value="Unassembled WGS sequence"/>
</dbReference>
<evidence type="ECO:0000313" key="4">
    <source>
        <dbReference type="EMBL" id="KAE9140448.1"/>
    </source>
</evidence>
<evidence type="ECO:0000313" key="15">
    <source>
        <dbReference type="Proteomes" id="UP000460718"/>
    </source>
</evidence>
<dbReference type="Proteomes" id="UP000440367">
    <property type="component" value="Unassembled WGS sequence"/>
</dbReference>
<dbReference type="Proteomes" id="UP000437068">
    <property type="component" value="Unassembled WGS sequence"/>
</dbReference>
<dbReference type="Proteomes" id="UP000460718">
    <property type="component" value="Unassembled WGS sequence"/>
</dbReference>
<evidence type="ECO:0000313" key="8">
    <source>
        <dbReference type="EMBL" id="KAE9283864.1"/>
    </source>
</evidence>
<name>A0A6A3TN49_9STRA</name>
<protein>
    <submittedName>
        <fullName evidence="4">Uncharacterized protein</fullName>
    </submittedName>
</protein>
<dbReference type="EMBL" id="QXGA01002242">
    <property type="protein sequence ID" value="KAE9101275.1"/>
    <property type="molecule type" value="Genomic_DNA"/>
</dbReference>
<evidence type="ECO:0000313" key="16">
    <source>
        <dbReference type="Proteomes" id="UP000476176"/>
    </source>
</evidence>
<dbReference type="EMBL" id="QXGD01000016">
    <property type="protein sequence ID" value="KAE9257753.1"/>
    <property type="molecule type" value="Genomic_DNA"/>
</dbReference>
<dbReference type="EMBL" id="QXGC01002205">
    <property type="protein sequence ID" value="KAE9189286.1"/>
    <property type="molecule type" value="Genomic_DNA"/>
</dbReference>
<dbReference type="EMBL" id="QXFY01000477">
    <property type="protein sequence ID" value="KAE9343186.1"/>
    <property type="molecule type" value="Genomic_DNA"/>
</dbReference>
<dbReference type="Proteomes" id="UP000440732">
    <property type="component" value="Unassembled WGS sequence"/>
</dbReference>
<comment type="caution">
    <text evidence="4">The sequence shown here is derived from an EMBL/GenBank/DDBJ whole genome shotgun (WGS) entry which is preliminary data.</text>
</comment>
<evidence type="ECO:0000313" key="18">
    <source>
        <dbReference type="Proteomes" id="UP000488956"/>
    </source>
</evidence>
<dbReference type="Proteomes" id="UP000488956">
    <property type="component" value="Unassembled WGS sequence"/>
</dbReference>
<proteinExistence type="predicted"/>
<dbReference type="EMBL" id="QXGB01000011">
    <property type="protein sequence ID" value="KAE9237681.1"/>
    <property type="molecule type" value="Genomic_DNA"/>
</dbReference>
<evidence type="ECO:0000313" key="14">
    <source>
        <dbReference type="Proteomes" id="UP000441208"/>
    </source>
</evidence>
<dbReference type="Proteomes" id="UP000433483">
    <property type="component" value="Unassembled WGS sequence"/>
</dbReference>
<reference evidence="10 11" key="1">
    <citation type="submission" date="2018-08" db="EMBL/GenBank/DDBJ databases">
        <title>Genomic investigation of the strawberry pathogen Phytophthora fragariae indicates pathogenicity is determined by transcriptional variation in three key races.</title>
        <authorList>
            <person name="Adams T.M."/>
            <person name="Armitage A.D."/>
            <person name="Sobczyk M.K."/>
            <person name="Bates H.J."/>
            <person name="Dunwell J.M."/>
            <person name="Nellist C.F."/>
            <person name="Harrison R.J."/>
        </authorList>
    </citation>
    <scope>NUCLEOTIDE SEQUENCE [LARGE SCALE GENOMIC DNA]</scope>
    <source>
        <strain evidence="8 11">A4</strain>
        <strain evidence="7 12">BC-1</strain>
        <strain evidence="5 16">BC-23</strain>
        <strain evidence="6 10">NOV-27</strain>
        <strain evidence="3 13">NOV-5</strain>
        <strain evidence="4 14">NOV-71</strain>
        <strain evidence="9 17">NOV-77</strain>
        <strain evidence="2 18">ONT-3</strain>
        <strain evidence="1 15">SCRP245</strain>
    </source>
</reference>
<evidence type="ECO:0000313" key="1">
    <source>
        <dbReference type="EMBL" id="KAE9030993.1"/>
    </source>
</evidence>
<evidence type="ECO:0000313" key="10">
    <source>
        <dbReference type="Proteomes" id="UP000433483"/>
    </source>
</evidence>
<accession>A0A6A3TN49</accession>
<keyword evidence="10" id="KW-1185">Reference proteome</keyword>
<dbReference type="Proteomes" id="UP000476176">
    <property type="component" value="Unassembled WGS sequence"/>
</dbReference>
<evidence type="ECO:0000313" key="5">
    <source>
        <dbReference type="EMBL" id="KAE9189286.1"/>
    </source>
</evidence>
<evidence type="ECO:0000313" key="7">
    <source>
        <dbReference type="EMBL" id="KAE9257753.1"/>
    </source>
</evidence>
<dbReference type="EMBL" id="QXFW01000007">
    <property type="protein sequence ID" value="KAE9030993.1"/>
    <property type="molecule type" value="Genomic_DNA"/>
</dbReference>
<sequence>MALITHPASSVALIDNSPEIPAEAALRVTPATPLVEVLNHPDELTALAAAAPKPATATSESAASVPTVYSHINRLLDRVALPAEVVDAITSHSFRRGGAQRVNG</sequence>
<dbReference type="AlphaFoldDB" id="A0A6A3TN49"/>
<evidence type="ECO:0000313" key="9">
    <source>
        <dbReference type="EMBL" id="KAE9343186.1"/>
    </source>
</evidence>
<evidence type="ECO:0000313" key="6">
    <source>
        <dbReference type="EMBL" id="KAE9237681.1"/>
    </source>
</evidence>
<dbReference type="OrthoDB" id="109904at2759"/>
<evidence type="ECO:0000313" key="13">
    <source>
        <dbReference type="Proteomes" id="UP000440732"/>
    </source>
</evidence>
<evidence type="ECO:0000313" key="2">
    <source>
        <dbReference type="EMBL" id="KAE9081129.1"/>
    </source>
</evidence>
<evidence type="ECO:0000313" key="3">
    <source>
        <dbReference type="EMBL" id="KAE9101275.1"/>
    </source>
</evidence>
<dbReference type="Proteomes" id="UP000486351">
    <property type="component" value="Unassembled WGS sequence"/>
</dbReference>
<dbReference type="EMBL" id="QXGE01002210">
    <property type="protein sequence ID" value="KAE9283864.1"/>
    <property type="molecule type" value="Genomic_DNA"/>
</dbReference>
<evidence type="ECO:0000313" key="11">
    <source>
        <dbReference type="Proteomes" id="UP000437068"/>
    </source>
</evidence>
<evidence type="ECO:0000313" key="17">
    <source>
        <dbReference type="Proteomes" id="UP000486351"/>
    </source>
</evidence>
<dbReference type="EMBL" id="QXFX01002068">
    <property type="protein sequence ID" value="KAE9081129.1"/>
    <property type="molecule type" value="Genomic_DNA"/>
</dbReference>